<gene>
    <name evidence="3" type="ORF">JTE90_022801</name>
</gene>
<feature type="transmembrane region" description="Helical" evidence="2">
    <location>
        <begin position="41"/>
        <end position="61"/>
    </location>
</feature>
<evidence type="ECO:0000313" key="3">
    <source>
        <dbReference type="EMBL" id="KAG8191808.1"/>
    </source>
</evidence>
<keyword evidence="2" id="KW-1133">Transmembrane helix</keyword>
<evidence type="ECO:0000256" key="1">
    <source>
        <dbReference type="SAM" id="MobiDB-lite"/>
    </source>
</evidence>
<keyword evidence="2" id="KW-0472">Membrane</keyword>
<dbReference type="Proteomes" id="UP000827092">
    <property type="component" value="Unassembled WGS sequence"/>
</dbReference>
<keyword evidence="4" id="KW-1185">Reference proteome</keyword>
<comment type="caution">
    <text evidence="3">The sequence shown here is derived from an EMBL/GenBank/DDBJ whole genome shotgun (WGS) entry which is preliminary data.</text>
</comment>
<dbReference type="EMBL" id="JAFNEN010000151">
    <property type="protein sequence ID" value="KAG8191808.1"/>
    <property type="molecule type" value="Genomic_DNA"/>
</dbReference>
<dbReference type="Gene3D" id="2.130.10.10">
    <property type="entry name" value="YVTN repeat-like/Quinoprotein amine dehydrogenase"/>
    <property type="match status" value="1"/>
</dbReference>
<evidence type="ECO:0000313" key="4">
    <source>
        <dbReference type="Proteomes" id="UP000827092"/>
    </source>
</evidence>
<dbReference type="InterPro" id="IPR015943">
    <property type="entry name" value="WD40/YVTN_repeat-like_dom_sf"/>
</dbReference>
<dbReference type="InterPro" id="IPR011047">
    <property type="entry name" value="Quinoprotein_ADH-like_sf"/>
</dbReference>
<evidence type="ECO:0000256" key="2">
    <source>
        <dbReference type="SAM" id="Phobius"/>
    </source>
</evidence>
<proteinExistence type="predicted"/>
<reference evidence="3 4" key="1">
    <citation type="journal article" date="2022" name="Nat. Ecol. Evol.">
        <title>A masculinizing supergene underlies an exaggerated male reproductive morph in a spider.</title>
        <authorList>
            <person name="Hendrickx F."/>
            <person name="De Corte Z."/>
            <person name="Sonet G."/>
            <person name="Van Belleghem S.M."/>
            <person name="Kostlbacher S."/>
            <person name="Vangestel C."/>
        </authorList>
    </citation>
    <scope>NUCLEOTIDE SEQUENCE [LARGE SCALE GENOMIC DNA]</scope>
    <source>
        <strain evidence="3">W744_W776</strain>
    </source>
</reference>
<organism evidence="3 4">
    <name type="scientific">Oedothorax gibbosus</name>
    <dbReference type="NCBI Taxonomy" id="931172"/>
    <lineage>
        <taxon>Eukaryota</taxon>
        <taxon>Metazoa</taxon>
        <taxon>Ecdysozoa</taxon>
        <taxon>Arthropoda</taxon>
        <taxon>Chelicerata</taxon>
        <taxon>Arachnida</taxon>
        <taxon>Araneae</taxon>
        <taxon>Araneomorphae</taxon>
        <taxon>Entelegynae</taxon>
        <taxon>Araneoidea</taxon>
        <taxon>Linyphiidae</taxon>
        <taxon>Erigoninae</taxon>
        <taxon>Oedothorax</taxon>
    </lineage>
</organism>
<feature type="compositionally biased region" description="Basic and acidic residues" evidence="1">
    <location>
        <begin position="15"/>
        <end position="29"/>
    </location>
</feature>
<sequence>MDESGSSEKGLFPRKSSEEKSTTESEEHLEKKPKMSILRKLCFLLSLNAGIVYAAAFLWFIPCRQPFCLMKQKDWAVNVSGKLTSNMEASPSSSELASVIFGYSDNIGGHLAAFSVADGKRKWNKRNDHVIKHVFCNLNHPEGSPEGISKCYLTGYNYIAAFDESNGHLSWEQNSTRLNGEVMHKIALSGNSKSGYHILGVSDKYLFVVNAKNGSLVSTADLPCHWTIDIKFLGPLKNHNWVLVCEFGDSVEVWTFNEKDLLNSSIQSDVDAKSKPAEDQKFQLLFKRSSAKNSESIDLGGDVTRIGDSLVLSWADMVSMVTAQAPSQPTRLWEVRKWGAAHPHSVTSIISGSFTKVNKIQIAVAVKDGYNTTIHILDATNGTSVLETNLGSRSVMSMEKINGENGEPDVIVIESVSKMKSNVDLSTSEVMLPTSRAYFTIQYSGKNVTYQNIASTEVSESLLIPHSHGYASLILASTDLNGKNLLKRFVITSKQQEAVCHWGVHTNSTTVLLLD</sequence>
<protein>
    <submittedName>
        <fullName evidence="3">Uncharacterized protein</fullName>
    </submittedName>
</protein>
<accession>A0AAV6V7W6</accession>
<name>A0AAV6V7W6_9ARAC</name>
<keyword evidence="2" id="KW-0812">Transmembrane</keyword>
<dbReference type="SUPFAM" id="SSF50998">
    <property type="entry name" value="Quinoprotein alcohol dehydrogenase-like"/>
    <property type="match status" value="1"/>
</dbReference>
<feature type="region of interest" description="Disordered" evidence="1">
    <location>
        <begin position="1"/>
        <end position="29"/>
    </location>
</feature>
<dbReference type="AlphaFoldDB" id="A0AAV6V7W6"/>